<feature type="non-terminal residue" evidence="1">
    <location>
        <position position="1"/>
    </location>
</feature>
<sequence length="145" mass="15190">PFQLSKRTTAFNACPVEGVDPLTVAIIPDPLRSNTPAEFDVSGTLSHDITSGTTILGIGFADEAKNPLGEPYTQTFDQSVKAKSPFSITAKSVPVPELPSSYLIGVVVGDPTDDPKNPIDVYGCAFASVGPGKSLDDFSISALFD</sequence>
<accession>A0ACA9PXW4</accession>
<evidence type="ECO:0000313" key="2">
    <source>
        <dbReference type="Proteomes" id="UP000789702"/>
    </source>
</evidence>
<dbReference type="EMBL" id="CAJVPU010036317">
    <property type="protein sequence ID" value="CAG8729801.1"/>
    <property type="molecule type" value="Genomic_DNA"/>
</dbReference>
<comment type="caution">
    <text evidence="1">The sequence shown here is derived from an EMBL/GenBank/DDBJ whole genome shotgun (WGS) entry which is preliminary data.</text>
</comment>
<protein>
    <submittedName>
        <fullName evidence="1">9745_t:CDS:1</fullName>
    </submittedName>
</protein>
<evidence type="ECO:0000313" key="1">
    <source>
        <dbReference type="EMBL" id="CAG8729801.1"/>
    </source>
</evidence>
<organism evidence="1 2">
    <name type="scientific">Dentiscutata heterogama</name>
    <dbReference type="NCBI Taxonomy" id="1316150"/>
    <lineage>
        <taxon>Eukaryota</taxon>
        <taxon>Fungi</taxon>
        <taxon>Fungi incertae sedis</taxon>
        <taxon>Mucoromycota</taxon>
        <taxon>Glomeromycotina</taxon>
        <taxon>Glomeromycetes</taxon>
        <taxon>Diversisporales</taxon>
        <taxon>Gigasporaceae</taxon>
        <taxon>Dentiscutata</taxon>
    </lineage>
</organism>
<reference evidence="1" key="1">
    <citation type="submission" date="2021-06" db="EMBL/GenBank/DDBJ databases">
        <authorList>
            <person name="Kallberg Y."/>
            <person name="Tangrot J."/>
            <person name="Rosling A."/>
        </authorList>
    </citation>
    <scope>NUCLEOTIDE SEQUENCE</scope>
    <source>
        <strain evidence="1">IL203A</strain>
    </source>
</reference>
<proteinExistence type="predicted"/>
<dbReference type="Proteomes" id="UP000789702">
    <property type="component" value="Unassembled WGS sequence"/>
</dbReference>
<keyword evidence="2" id="KW-1185">Reference proteome</keyword>
<name>A0ACA9PXW4_9GLOM</name>
<gene>
    <name evidence="1" type="ORF">DHETER_LOCUS13360</name>
</gene>